<dbReference type="SUPFAM" id="SSF110997">
    <property type="entry name" value="Sporulation related repeat"/>
    <property type="match status" value="1"/>
</dbReference>
<protein>
    <submittedName>
        <fullName evidence="3">SPOR domain-containing protein</fullName>
    </submittedName>
</protein>
<dbReference type="GeneID" id="301090249"/>
<evidence type="ECO:0000313" key="4">
    <source>
        <dbReference type="Proteomes" id="UP000593915"/>
    </source>
</evidence>
<dbReference type="PROSITE" id="PS51724">
    <property type="entry name" value="SPOR"/>
    <property type="match status" value="1"/>
</dbReference>
<feature type="transmembrane region" description="Helical" evidence="2">
    <location>
        <begin position="6"/>
        <end position="28"/>
    </location>
</feature>
<dbReference type="Gene3D" id="3.30.70.1070">
    <property type="entry name" value="Sporulation related repeat"/>
    <property type="match status" value="1"/>
</dbReference>
<keyword evidence="2" id="KW-0472">Membrane</keyword>
<dbReference type="Proteomes" id="UP000593915">
    <property type="component" value="Chromosome"/>
</dbReference>
<evidence type="ECO:0000256" key="2">
    <source>
        <dbReference type="SAM" id="Phobius"/>
    </source>
</evidence>
<sequence length="286" mass="31681">MEQKKILWVVVFVSAFILIIFGAALYLYAPFRNKSTMNASEIADLGRIQTDSEKTDIDPVQWSRDPSSIPPLETETSPPVNIINNNYTYVNGETQSSKEDGSVNVSSLTDTEKPERETAALPESLAKEINQAAGNASAEKKEADLTVKKAATGVTAKKGTLAISEKKAADKTKQTVKQNTQNKLPSKSVTKTSKTQNTLSKKTVETIYWVQTASLTSRINAENARDTLTAKHMNAEIFTKETATGITHRVRVGPFKNKTEADYWLKRVREIKGFEGSYVSQDRKKE</sequence>
<dbReference type="Pfam" id="PF05036">
    <property type="entry name" value="SPOR"/>
    <property type="match status" value="1"/>
</dbReference>
<dbReference type="InterPro" id="IPR036680">
    <property type="entry name" value="SPOR-like_sf"/>
</dbReference>
<feature type="region of interest" description="Disordered" evidence="1">
    <location>
        <begin position="54"/>
        <end position="80"/>
    </location>
</feature>
<accession>A0A7S6WRI6</accession>
<dbReference type="EMBL" id="CP061839">
    <property type="protein sequence ID" value="QOW61990.1"/>
    <property type="molecule type" value="Genomic_DNA"/>
</dbReference>
<evidence type="ECO:0000256" key="1">
    <source>
        <dbReference type="SAM" id="MobiDB-lite"/>
    </source>
</evidence>
<proteinExistence type="predicted"/>
<reference evidence="3 4" key="1">
    <citation type="submission" date="2020-09" db="EMBL/GenBank/DDBJ databases">
        <title>Characterization of Treponema spp. from bovine digital dermatitis in Korea.</title>
        <authorList>
            <person name="Espiritu H.M."/>
            <person name="Cho Y.I."/>
            <person name="Mamuad L."/>
        </authorList>
    </citation>
    <scope>NUCLEOTIDE SEQUENCE [LARGE SCALE GENOMIC DNA]</scope>
    <source>
        <strain evidence="3 4">KS1</strain>
    </source>
</reference>
<dbReference type="RefSeq" id="WP_020965522.1">
    <property type="nucleotide sequence ID" value="NZ_CP045670.1"/>
</dbReference>
<name>A0A7S6WRI6_9SPIR</name>
<organism evidence="3 4">
    <name type="scientific">Treponema pedis</name>
    <dbReference type="NCBI Taxonomy" id="409322"/>
    <lineage>
        <taxon>Bacteria</taxon>
        <taxon>Pseudomonadati</taxon>
        <taxon>Spirochaetota</taxon>
        <taxon>Spirochaetia</taxon>
        <taxon>Spirochaetales</taxon>
        <taxon>Treponemataceae</taxon>
        <taxon>Treponema</taxon>
    </lineage>
</organism>
<dbReference type="AlphaFoldDB" id="A0A7S6WRI6"/>
<evidence type="ECO:0000313" key="3">
    <source>
        <dbReference type="EMBL" id="QOW61990.1"/>
    </source>
</evidence>
<dbReference type="InterPro" id="IPR007730">
    <property type="entry name" value="SPOR-like_dom"/>
</dbReference>
<keyword evidence="2" id="KW-0812">Transmembrane</keyword>
<dbReference type="PANTHER" id="PTHR38687">
    <property type="entry name" value="CELL DIVISION PROTEIN DEDD-RELATED"/>
    <property type="match status" value="1"/>
</dbReference>
<dbReference type="InterPro" id="IPR052521">
    <property type="entry name" value="Cell_div_SPOR-domain"/>
</dbReference>
<dbReference type="GO" id="GO:0042834">
    <property type="term" value="F:peptidoglycan binding"/>
    <property type="evidence" value="ECO:0007669"/>
    <property type="project" value="InterPro"/>
</dbReference>
<gene>
    <name evidence="3" type="ORF">IFE08_06570</name>
</gene>
<keyword evidence="2" id="KW-1133">Transmembrane helix</keyword>
<feature type="region of interest" description="Disordered" evidence="1">
    <location>
        <begin position="93"/>
        <end position="118"/>
    </location>
</feature>